<sequence>MQLDIVQILKIAVFGIILAVLDKILDSMGKEDIAAMVSIIGLVMILLMTIGYMSNLFKSLVTMFHL</sequence>
<keyword evidence="1" id="KW-0812">Transmembrane</keyword>
<gene>
    <name evidence="2" type="ORF">TCEL_00262</name>
</gene>
<dbReference type="OrthoDB" id="1926511at2"/>
<evidence type="ECO:0008006" key="4">
    <source>
        <dbReference type="Google" id="ProtNLM"/>
    </source>
</evidence>
<evidence type="ECO:0000256" key="1">
    <source>
        <dbReference type="SAM" id="Phobius"/>
    </source>
</evidence>
<feature type="transmembrane region" description="Helical" evidence="1">
    <location>
        <begin position="6"/>
        <end position="21"/>
    </location>
</feature>
<keyword evidence="3" id="KW-1185">Reference proteome</keyword>
<dbReference type="EMBL" id="CAVN010000095">
    <property type="protein sequence ID" value="CDF58216.1"/>
    <property type="molecule type" value="Genomic_DNA"/>
</dbReference>
<proteinExistence type="predicted"/>
<evidence type="ECO:0000313" key="2">
    <source>
        <dbReference type="EMBL" id="CDF58216.1"/>
    </source>
</evidence>
<feature type="transmembrane region" description="Helical" evidence="1">
    <location>
        <begin position="33"/>
        <end position="53"/>
    </location>
</feature>
<reference evidence="2" key="1">
    <citation type="submission" date="2013-03" db="EMBL/GenBank/DDBJ databases">
        <title>Draft genome sequence of the hydrogen-ethanol-producing anaerobic alkalithermophilic Caloramator celere.</title>
        <authorList>
            <person name="Ciranna A."/>
            <person name="Larjo A."/>
            <person name="Kivisto A."/>
            <person name="Santala V."/>
            <person name="Roos C."/>
            <person name="Karp M."/>
        </authorList>
    </citation>
    <scope>NUCLEOTIDE SEQUENCE [LARGE SCALE GENOMIC DNA]</scope>
    <source>
        <strain evidence="2">DSM 8682</strain>
    </source>
</reference>
<dbReference type="NCBIfam" id="TIGR02848">
    <property type="entry name" value="spore_III_AC"/>
    <property type="match status" value="1"/>
</dbReference>
<organism evidence="2 3">
    <name type="scientific">Thermobrachium celere DSM 8682</name>
    <dbReference type="NCBI Taxonomy" id="941824"/>
    <lineage>
        <taxon>Bacteria</taxon>
        <taxon>Bacillati</taxon>
        <taxon>Bacillota</taxon>
        <taxon>Clostridia</taxon>
        <taxon>Eubacteriales</taxon>
        <taxon>Clostridiaceae</taxon>
        <taxon>Thermobrachium</taxon>
    </lineage>
</organism>
<name>R7RS51_9CLOT</name>
<dbReference type="InterPro" id="IPR025664">
    <property type="entry name" value="Spore_III_AC/AD"/>
</dbReference>
<dbReference type="Pfam" id="PF06686">
    <property type="entry name" value="SpoIIIAC"/>
    <property type="match status" value="1"/>
</dbReference>
<evidence type="ECO:0000313" key="3">
    <source>
        <dbReference type="Proteomes" id="UP000014923"/>
    </source>
</evidence>
<dbReference type="Proteomes" id="UP000014923">
    <property type="component" value="Unassembled WGS sequence"/>
</dbReference>
<dbReference type="HOGENOM" id="CLU_194471_1_0_9"/>
<dbReference type="InterPro" id="IPR009570">
    <property type="entry name" value="Spore_III_AC"/>
</dbReference>
<dbReference type="RefSeq" id="WP_018662092.1">
    <property type="nucleotide sequence ID" value="NZ_HF952018.1"/>
</dbReference>
<keyword evidence="1" id="KW-1133">Transmembrane helix</keyword>
<comment type="caution">
    <text evidence="2">The sequence shown here is derived from an EMBL/GenBank/DDBJ whole genome shotgun (WGS) entry which is preliminary data.</text>
</comment>
<accession>R7RS51</accession>
<protein>
    <recommendedName>
        <fullName evidence="4">Stage III sporulation protein AC</fullName>
    </recommendedName>
</protein>
<dbReference type="AlphaFoldDB" id="R7RS51"/>
<keyword evidence="1" id="KW-0472">Membrane</keyword>